<protein>
    <submittedName>
        <fullName evidence="3">Inorganic triphosphatase YgiF, contains CYTH and CHAD domains</fullName>
    </submittedName>
</protein>
<accession>A0A1G8G6J4</accession>
<evidence type="ECO:0000313" key="4">
    <source>
        <dbReference type="Proteomes" id="UP000198607"/>
    </source>
</evidence>
<dbReference type="SMART" id="SM01118">
    <property type="entry name" value="CYTH"/>
    <property type="match status" value="1"/>
</dbReference>
<dbReference type="RefSeq" id="WP_091938128.1">
    <property type="nucleotide sequence ID" value="NZ_FNCY01000010.1"/>
</dbReference>
<dbReference type="PROSITE" id="PS51708">
    <property type="entry name" value="CHAD"/>
    <property type="match status" value="1"/>
</dbReference>
<dbReference type="GO" id="GO:0046872">
    <property type="term" value="F:metal ion binding"/>
    <property type="evidence" value="ECO:0007669"/>
    <property type="project" value="TreeGrafter"/>
</dbReference>
<name>A0A1G8G6J4_9RHOO</name>
<evidence type="ECO:0000259" key="1">
    <source>
        <dbReference type="PROSITE" id="PS51707"/>
    </source>
</evidence>
<dbReference type="STRING" id="83767.SAMN05660652_02481"/>
<dbReference type="PROSITE" id="PS51707">
    <property type="entry name" value="CYTH"/>
    <property type="match status" value="1"/>
</dbReference>
<dbReference type="SUPFAM" id="SSF55154">
    <property type="entry name" value="CYTH-like phosphatases"/>
    <property type="match status" value="1"/>
</dbReference>
<dbReference type="OrthoDB" id="3034217at2"/>
<dbReference type="Pfam" id="PF01928">
    <property type="entry name" value="CYTH"/>
    <property type="match status" value="1"/>
</dbReference>
<dbReference type="SMART" id="SM00880">
    <property type="entry name" value="CHAD"/>
    <property type="match status" value="1"/>
</dbReference>
<evidence type="ECO:0000259" key="2">
    <source>
        <dbReference type="PROSITE" id="PS51708"/>
    </source>
</evidence>
<dbReference type="InterPro" id="IPR007899">
    <property type="entry name" value="CHAD_dom"/>
</dbReference>
<reference evidence="3 4" key="1">
    <citation type="submission" date="2016-10" db="EMBL/GenBank/DDBJ databases">
        <authorList>
            <person name="de Groot N.N."/>
        </authorList>
    </citation>
    <scope>NUCLEOTIDE SEQUENCE [LARGE SCALE GENOMIC DNA]</scope>
    <source>
        <strain evidence="3 4">DSM 5885</strain>
    </source>
</reference>
<dbReference type="PANTHER" id="PTHR39569">
    <property type="entry name" value="INORGANIC TRIPHOSPHATASE"/>
    <property type="match status" value="1"/>
</dbReference>
<dbReference type="AlphaFoldDB" id="A0A1G8G6J4"/>
<dbReference type="Gene3D" id="1.40.20.10">
    <property type="entry name" value="CHAD domain"/>
    <property type="match status" value="1"/>
</dbReference>
<evidence type="ECO:0000313" key="3">
    <source>
        <dbReference type="EMBL" id="SDH89911.1"/>
    </source>
</evidence>
<dbReference type="GO" id="GO:0050355">
    <property type="term" value="F:inorganic triphosphate phosphatase activity"/>
    <property type="evidence" value="ECO:0007669"/>
    <property type="project" value="InterPro"/>
</dbReference>
<sequence length="508" mass="56312">MSREIELKLRLSPAQGRRLSLSPRLAGLVAEKKQLFNTYYDTPGLDLRARGIALRLRRQGANDWRMTVKGGDAGAGGLAQRREWEAPTAPGCFDFGIVGDPELRAFLEVRRADLLPVFTTDFSRTAWRLTSPEATVELALDRGWVQATTVSGERRDVRETICEVEIELLQGQSSDALFDLAIDLAAEFQLHPEIVSKAERGYALAAGAVAPPMRAAAVGIGREMAPVDAFRAVAAACLVHLQRNEAGAIAGQDPEYVHQARVAIRRLRSAFRIFEPVLSPDFVATYLPRWKRLGEQLGRARDWDVLLAETLAPLEAAFPGHTEVAFLREAAQARRVAADSSAAGALKRVEYSRLLLAFSAALLRQSGPTIGVSPASETVAKPRRFAADRLQRQWKKAVALARQREHASAERRHRLRIELKKLRYALDFFLPLLPRAELSRYQSLLSRLQETAGAYHDQVMARRLVAELRPDGTADSLVSGWLAGRMQLLAGLLDAEIKRFLNAAPPWR</sequence>
<dbReference type="CDD" id="cd07756">
    <property type="entry name" value="CYTH-like_Pase_CHAD"/>
    <property type="match status" value="1"/>
</dbReference>
<dbReference type="PANTHER" id="PTHR39569:SF1">
    <property type="entry name" value="INORGANIC TRIPHOSPHATASE"/>
    <property type="match status" value="1"/>
</dbReference>
<dbReference type="Gene3D" id="2.40.320.10">
    <property type="entry name" value="Hypothetical Protein Pfu-838710-001"/>
    <property type="match status" value="1"/>
</dbReference>
<feature type="domain" description="CYTH" evidence="1">
    <location>
        <begin position="2"/>
        <end position="208"/>
    </location>
</feature>
<dbReference type="InterPro" id="IPR039013">
    <property type="entry name" value="YgiF"/>
</dbReference>
<dbReference type="InterPro" id="IPR033469">
    <property type="entry name" value="CYTH-like_dom_sf"/>
</dbReference>
<proteinExistence type="predicted"/>
<dbReference type="Proteomes" id="UP000198607">
    <property type="component" value="Unassembled WGS sequence"/>
</dbReference>
<dbReference type="Pfam" id="PF05235">
    <property type="entry name" value="CHAD"/>
    <property type="match status" value="1"/>
</dbReference>
<organism evidence="3 4">
    <name type="scientific">Propionivibrio dicarboxylicus</name>
    <dbReference type="NCBI Taxonomy" id="83767"/>
    <lineage>
        <taxon>Bacteria</taxon>
        <taxon>Pseudomonadati</taxon>
        <taxon>Pseudomonadota</taxon>
        <taxon>Betaproteobacteria</taxon>
        <taxon>Rhodocyclales</taxon>
        <taxon>Rhodocyclaceae</taxon>
        <taxon>Propionivibrio</taxon>
    </lineage>
</organism>
<dbReference type="InterPro" id="IPR038186">
    <property type="entry name" value="CHAD_dom_sf"/>
</dbReference>
<dbReference type="InterPro" id="IPR023577">
    <property type="entry name" value="CYTH_domain"/>
</dbReference>
<dbReference type="EMBL" id="FNCY01000010">
    <property type="protein sequence ID" value="SDH89911.1"/>
    <property type="molecule type" value="Genomic_DNA"/>
</dbReference>
<keyword evidence="4" id="KW-1185">Reference proteome</keyword>
<gene>
    <name evidence="3" type="ORF">SAMN05660652_02481</name>
</gene>
<feature type="domain" description="CHAD" evidence="2">
    <location>
        <begin position="223"/>
        <end position="508"/>
    </location>
</feature>